<organism evidence="2 3">
    <name type="scientific">Phyllostomus discolor</name>
    <name type="common">pale spear-nosed bat</name>
    <dbReference type="NCBI Taxonomy" id="89673"/>
    <lineage>
        <taxon>Eukaryota</taxon>
        <taxon>Metazoa</taxon>
        <taxon>Chordata</taxon>
        <taxon>Craniata</taxon>
        <taxon>Vertebrata</taxon>
        <taxon>Euteleostomi</taxon>
        <taxon>Mammalia</taxon>
        <taxon>Eutheria</taxon>
        <taxon>Laurasiatheria</taxon>
        <taxon>Chiroptera</taxon>
        <taxon>Yangochiroptera</taxon>
        <taxon>Phyllostomidae</taxon>
        <taxon>Phyllostominae</taxon>
        <taxon>Phyllostomus</taxon>
    </lineage>
</organism>
<evidence type="ECO:0000256" key="1">
    <source>
        <dbReference type="SAM" id="MobiDB-lite"/>
    </source>
</evidence>
<gene>
    <name evidence="2" type="ORF">HJG60_001628</name>
</gene>
<dbReference type="Proteomes" id="UP000664940">
    <property type="component" value="Unassembled WGS sequence"/>
</dbReference>
<dbReference type="EMBL" id="JABVXQ010000005">
    <property type="protein sequence ID" value="KAF6107712.1"/>
    <property type="molecule type" value="Genomic_DNA"/>
</dbReference>
<reference evidence="2 3" key="1">
    <citation type="journal article" date="2020" name="Nature">
        <title>Six reference-quality genomes reveal evolution of bat adaptations.</title>
        <authorList>
            <person name="Jebb D."/>
            <person name="Huang Z."/>
            <person name="Pippel M."/>
            <person name="Hughes G.M."/>
            <person name="Lavrichenko K."/>
            <person name="Devanna P."/>
            <person name="Winkler S."/>
            <person name="Jermiin L.S."/>
            <person name="Skirmuntt E.C."/>
            <person name="Katzourakis A."/>
            <person name="Burkitt-Gray L."/>
            <person name="Ray D.A."/>
            <person name="Sullivan K.A.M."/>
            <person name="Roscito J.G."/>
            <person name="Kirilenko B.M."/>
            <person name="Davalos L.M."/>
            <person name="Corthals A.P."/>
            <person name="Power M.L."/>
            <person name="Jones G."/>
            <person name="Ransome R.D."/>
            <person name="Dechmann D.K.N."/>
            <person name="Locatelli A.G."/>
            <person name="Puechmaille S.J."/>
            <person name="Fedrigo O."/>
            <person name="Jarvis E.D."/>
            <person name="Hiller M."/>
            <person name="Vernes S.C."/>
            <person name="Myers E.W."/>
            <person name="Teeling E.C."/>
        </authorList>
    </citation>
    <scope>NUCLEOTIDE SEQUENCE [LARGE SCALE GENOMIC DNA]</scope>
    <source>
        <strain evidence="2">Bat1K_MPI-CBG_1</strain>
    </source>
</reference>
<accession>A0A834A2W7</accession>
<evidence type="ECO:0000313" key="2">
    <source>
        <dbReference type="EMBL" id="KAF6107712.1"/>
    </source>
</evidence>
<name>A0A834A2W7_9CHIR</name>
<dbReference type="AlphaFoldDB" id="A0A834A2W7"/>
<proteinExistence type="predicted"/>
<protein>
    <submittedName>
        <fullName evidence="2">Protein associated with ABC transporters</fullName>
    </submittedName>
</protein>
<feature type="region of interest" description="Disordered" evidence="1">
    <location>
        <begin position="96"/>
        <end position="118"/>
    </location>
</feature>
<sequence>MRMRLYHTAYSSRRSERSRLLGLKPDELEVARLDHLPSAPAEAPAPGDRFRGCPGLEVAKRRPRLRVGCGPTARRWPLPGMPQAGPWTRASLSPELVSAPRTPNGMSCWRHLPQARTR</sequence>
<evidence type="ECO:0000313" key="3">
    <source>
        <dbReference type="Proteomes" id="UP000664940"/>
    </source>
</evidence>
<comment type="caution">
    <text evidence="2">The sequence shown here is derived from an EMBL/GenBank/DDBJ whole genome shotgun (WGS) entry which is preliminary data.</text>
</comment>